<feature type="transmembrane region" description="Helical" evidence="10">
    <location>
        <begin position="104"/>
        <end position="131"/>
    </location>
</feature>
<feature type="transmembrane region" description="Helical" evidence="10">
    <location>
        <begin position="143"/>
        <end position="168"/>
    </location>
</feature>
<feature type="domain" description="ABC transmembrane type-1" evidence="12">
    <location>
        <begin position="106"/>
        <end position="385"/>
    </location>
</feature>
<sequence>MQASEASSVLPRAGLATDSDSESNETRPLLDTEDDNLPDGVSMRRSMQWERHAEPSLATVQPQYASDMIAIRQAFIRQILGLNPFKTSYFALYRPLDDLQSRTILVLGILLAMAAGIPLPIIGVILGRIINNFPPPADELRSLLFRLMSVAVGYFIVTWGWAVCWAVIGERVSRRLRERLLHRALGMDMAYFDTVSPDLTNILTEKTQTIQLGTSEKVGLFIASISYFISAFAVGFVLNAKLTGVMFVTVIPSMASVVFFGTKAVSKFSKQATIYTEKAASVAESAIRGVQIVQAFGLFDQLSEEHVGHLRSALRVGVKKSVAGALMLGSVYFVAYATNALAFWYGDRLRDGSAEAGTVYAVVFLILDASFVVGSFGPFIQTFAMSAAAGQSVLEVLDHPTTDIDVYSAKGKPANKSHFEKDIIFSNVSFVYPGRPTARILNEVNLRFTPGQVTGLVGPSGSGKSTVTSLLMRFYDATHGRITLGHDPLRMFNIRSLRSHMALVTQHPVLFTGTIYENIKIGLREVLSEEEAMAKCLAAATEAHCDFIERLPDGIHTKIGSGPHSQLSGGQKQRLTLARALVADPSLLLLDEFTSAMDGTSEAIVLENLKRSSAINRRTTIIIAHRLATVRNADRIIVMKEGLVEEEGHHDALVQANGVYAELVRAQQFEKKGDLSTAPSVLSSSRSSHKERSPLGGSTETLNSLETTSVVDTPKFSAGQLIMRCVAMSREEYPAIVIGLLCSIFSGAVIIGEALIFGNLVELLNDTSRSEDLTARVAFFCLLFFCLAIIALLSHGIGKTAFGMVSENLVLRVRDLSFRTVLQQDIAWFSKPGHSYHALMAKINMDSGSISGLSGVILGTIFSIATSVLGGIVLAHIVAWKIAIVLLAAVPVMLLAGFLRLRILAMAEEHHQTAYNDAAALASEATSSMQIVAAFGLEDHFLASYRAAIQKPYDDHLRFSVLGNVLLAFSLAITYFVYSLAYWWGSKQVRNGNYSQKEFFIVLPALLFSAQSAGQLFSLAPEVTRAKAAAQSVFSLHDEQPTIIKKLPPTRMPSNASLREQDALLASSSAAYGTFGIKGELEFRAVTLRYDSRPEVAALDDVSFLIKPGEYVAFVGRSGAGKSSTIHLIERFFDPTNGQVFLDGHDIRREAVHTHRARLALVEQEPDLFPGTVKFNIGLGRRPGTKASDAEIVDVAQKCELHDFIMSLPEGYNTEVGAHGSKLSGGQRQRLAIARALIRDPEILLLDEATSQLDATTERDVKTAIAAASRGRTTIMIAHRLASVQHADRIFVFEAGKIVEQGRHDELVDMGGTYATMVAAQELD</sequence>
<feature type="transmembrane region" description="Helical" evidence="10">
    <location>
        <begin position="961"/>
        <end position="984"/>
    </location>
</feature>
<dbReference type="SUPFAM" id="SSF90123">
    <property type="entry name" value="ABC transporter transmembrane region"/>
    <property type="match status" value="2"/>
</dbReference>
<dbReference type="InterPro" id="IPR003439">
    <property type="entry name" value="ABC_transporter-like_ATP-bd"/>
</dbReference>
<dbReference type="SMART" id="SM00382">
    <property type="entry name" value="AAA"/>
    <property type="match status" value="2"/>
</dbReference>
<feature type="region of interest" description="Disordered" evidence="9">
    <location>
        <begin position="1"/>
        <end position="41"/>
    </location>
</feature>
<feature type="transmembrane region" description="Helical" evidence="10">
    <location>
        <begin position="357"/>
        <end position="380"/>
    </location>
</feature>
<dbReference type="GO" id="GO:0090374">
    <property type="term" value="P:oligopeptide export from mitochondrion"/>
    <property type="evidence" value="ECO:0007669"/>
    <property type="project" value="TreeGrafter"/>
</dbReference>
<comment type="similarity">
    <text evidence="2">Belongs to the ABC transporter superfamily. ABCB family. Multidrug resistance exporter (TC 3.A.1.201) subfamily.</text>
</comment>
<dbReference type="InterPro" id="IPR003593">
    <property type="entry name" value="AAA+_ATPase"/>
</dbReference>
<keyword evidence="6" id="KW-0067">ATP-binding</keyword>
<evidence type="ECO:0000256" key="10">
    <source>
        <dbReference type="SAM" id="Phobius"/>
    </source>
</evidence>
<feature type="compositionally biased region" description="Low complexity" evidence="9">
    <location>
        <begin position="676"/>
        <end position="686"/>
    </location>
</feature>
<dbReference type="Gene3D" id="1.20.1560.10">
    <property type="entry name" value="ABC transporter type 1, transmembrane domain"/>
    <property type="match status" value="1"/>
</dbReference>
<comment type="subcellular location">
    <subcellularLocation>
        <location evidence="1">Membrane</location>
        <topology evidence="1">Multi-pass membrane protein</topology>
    </subcellularLocation>
</comment>
<keyword evidence="14" id="KW-1185">Reference proteome</keyword>
<dbReference type="InterPro" id="IPR039421">
    <property type="entry name" value="Type_1_exporter"/>
</dbReference>
<evidence type="ECO:0000256" key="9">
    <source>
        <dbReference type="SAM" id="MobiDB-lite"/>
    </source>
</evidence>
<feature type="transmembrane region" description="Helical" evidence="10">
    <location>
        <begin position="218"/>
        <end position="238"/>
    </location>
</feature>
<feature type="domain" description="ABC transporter" evidence="11">
    <location>
        <begin position="1081"/>
        <end position="1320"/>
    </location>
</feature>
<dbReference type="SUPFAM" id="SSF52540">
    <property type="entry name" value="P-loop containing nucleoside triphosphate hydrolases"/>
    <property type="match status" value="2"/>
</dbReference>
<dbReference type="OrthoDB" id="6500128at2759"/>
<protein>
    <submittedName>
        <fullName evidence="13">Leptomycin B resistance protein pmd1</fullName>
    </submittedName>
</protein>
<dbReference type="InterPro" id="IPR027417">
    <property type="entry name" value="P-loop_NTPase"/>
</dbReference>
<dbReference type="Gene3D" id="3.40.50.300">
    <property type="entry name" value="P-loop containing nucleotide triphosphate hydrolases"/>
    <property type="match status" value="2"/>
</dbReference>
<evidence type="ECO:0000256" key="1">
    <source>
        <dbReference type="ARBA" id="ARBA00004141"/>
    </source>
</evidence>
<dbReference type="PROSITE" id="PS00211">
    <property type="entry name" value="ABC_TRANSPORTER_1"/>
    <property type="match status" value="2"/>
</dbReference>
<feature type="domain" description="ABC transmembrane type-1" evidence="12">
    <location>
        <begin position="737"/>
        <end position="1025"/>
    </location>
</feature>
<dbReference type="FunFam" id="1.20.1560.10:FF:000057">
    <property type="entry name" value="ABC multidrug transporter SitT"/>
    <property type="match status" value="1"/>
</dbReference>
<keyword evidence="4 10" id="KW-0812">Transmembrane</keyword>
<dbReference type="EMBL" id="JAGMVJ010000027">
    <property type="protein sequence ID" value="KAH7070183.1"/>
    <property type="molecule type" value="Genomic_DNA"/>
</dbReference>
<evidence type="ECO:0000256" key="6">
    <source>
        <dbReference type="ARBA" id="ARBA00022840"/>
    </source>
</evidence>
<dbReference type="PROSITE" id="PS50893">
    <property type="entry name" value="ABC_TRANSPORTER_2"/>
    <property type="match status" value="2"/>
</dbReference>
<feature type="transmembrane region" description="Helical" evidence="10">
    <location>
        <begin position="321"/>
        <end position="345"/>
    </location>
</feature>
<evidence type="ECO:0000256" key="5">
    <source>
        <dbReference type="ARBA" id="ARBA00022741"/>
    </source>
</evidence>
<organism evidence="13 14">
    <name type="scientific">Paraphoma chrysanthemicola</name>
    <dbReference type="NCBI Taxonomy" id="798071"/>
    <lineage>
        <taxon>Eukaryota</taxon>
        <taxon>Fungi</taxon>
        <taxon>Dikarya</taxon>
        <taxon>Ascomycota</taxon>
        <taxon>Pezizomycotina</taxon>
        <taxon>Dothideomycetes</taxon>
        <taxon>Pleosporomycetidae</taxon>
        <taxon>Pleosporales</taxon>
        <taxon>Pleosporineae</taxon>
        <taxon>Phaeosphaeriaceae</taxon>
        <taxon>Paraphoma</taxon>
    </lineage>
</organism>
<dbReference type="InterPro" id="IPR011527">
    <property type="entry name" value="ABC1_TM_dom"/>
</dbReference>
<dbReference type="CDD" id="cd18578">
    <property type="entry name" value="ABC_6TM_Pgp_ABCB1_D2_like"/>
    <property type="match status" value="1"/>
</dbReference>
<evidence type="ECO:0000313" key="14">
    <source>
        <dbReference type="Proteomes" id="UP000813461"/>
    </source>
</evidence>
<feature type="transmembrane region" description="Helical" evidence="10">
    <location>
        <begin position="777"/>
        <end position="797"/>
    </location>
</feature>
<dbReference type="Pfam" id="PF00664">
    <property type="entry name" value="ABC_membrane"/>
    <property type="match status" value="2"/>
</dbReference>
<evidence type="ECO:0000256" key="4">
    <source>
        <dbReference type="ARBA" id="ARBA00022692"/>
    </source>
</evidence>
<feature type="transmembrane region" description="Helical" evidence="10">
    <location>
        <begin position="850"/>
        <end position="872"/>
    </location>
</feature>
<evidence type="ECO:0000256" key="3">
    <source>
        <dbReference type="ARBA" id="ARBA00022448"/>
    </source>
</evidence>
<dbReference type="PANTHER" id="PTHR43394:SF18">
    <property type="entry name" value="ABC TRANSPORTER B FAMILY MEMBER 11-LIKE"/>
    <property type="match status" value="1"/>
</dbReference>
<dbReference type="FunFam" id="3.40.50.300:FF:000967">
    <property type="entry name" value="ABC multidrug transporter mdr4"/>
    <property type="match status" value="2"/>
</dbReference>
<dbReference type="InterPro" id="IPR017871">
    <property type="entry name" value="ABC_transporter-like_CS"/>
</dbReference>
<dbReference type="CDD" id="cd03249">
    <property type="entry name" value="ABC_MTABC3_MDL1_MDL2"/>
    <property type="match status" value="1"/>
</dbReference>
<feature type="transmembrane region" description="Helical" evidence="10">
    <location>
        <begin position="733"/>
        <end position="757"/>
    </location>
</feature>
<dbReference type="PANTHER" id="PTHR43394">
    <property type="entry name" value="ATP-DEPENDENT PERMEASE MDL1, MITOCHONDRIAL"/>
    <property type="match status" value="1"/>
</dbReference>
<proteinExistence type="inferred from homology"/>
<feature type="transmembrane region" description="Helical" evidence="10">
    <location>
        <begin position="244"/>
        <end position="262"/>
    </location>
</feature>
<keyword evidence="7 10" id="KW-1133">Transmembrane helix</keyword>
<dbReference type="Pfam" id="PF00005">
    <property type="entry name" value="ABC_tran"/>
    <property type="match status" value="2"/>
</dbReference>
<comment type="caution">
    <text evidence="13">The sequence shown here is derived from an EMBL/GenBank/DDBJ whole genome shotgun (WGS) entry which is preliminary data.</text>
</comment>
<dbReference type="CDD" id="cd18577">
    <property type="entry name" value="ABC_6TM_Pgp_ABCB1_D1_like"/>
    <property type="match status" value="1"/>
</dbReference>
<evidence type="ECO:0000259" key="11">
    <source>
        <dbReference type="PROSITE" id="PS50893"/>
    </source>
</evidence>
<evidence type="ECO:0000313" key="13">
    <source>
        <dbReference type="EMBL" id="KAH7070183.1"/>
    </source>
</evidence>
<keyword evidence="5" id="KW-0547">Nucleotide-binding</keyword>
<dbReference type="GO" id="GO:0016887">
    <property type="term" value="F:ATP hydrolysis activity"/>
    <property type="evidence" value="ECO:0007669"/>
    <property type="project" value="InterPro"/>
</dbReference>
<feature type="domain" description="ABC transporter" evidence="11">
    <location>
        <begin position="423"/>
        <end position="666"/>
    </location>
</feature>
<dbReference type="Proteomes" id="UP000813461">
    <property type="component" value="Unassembled WGS sequence"/>
</dbReference>
<reference evidence="13" key="1">
    <citation type="journal article" date="2021" name="Nat. Commun.">
        <title>Genetic determinants of endophytism in the Arabidopsis root mycobiome.</title>
        <authorList>
            <person name="Mesny F."/>
            <person name="Miyauchi S."/>
            <person name="Thiergart T."/>
            <person name="Pickel B."/>
            <person name="Atanasova L."/>
            <person name="Karlsson M."/>
            <person name="Huettel B."/>
            <person name="Barry K.W."/>
            <person name="Haridas S."/>
            <person name="Chen C."/>
            <person name="Bauer D."/>
            <person name="Andreopoulos W."/>
            <person name="Pangilinan J."/>
            <person name="LaButti K."/>
            <person name="Riley R."/>
            <person name="Lipzen A."/>
            <person name="Clum A."/>
            <person name="Drula E."/>
            <person name="Henrissat B."/>
            <person name="Kohler A."/>
            <person name="Grigoriev I.V."/>
            <person name="Martin F.M."/>
            <person name="Hacquard S."/>
        </authorList>
    </citation>
    <scope>NUCLEOTIDE SEQUENCE</scope>
    <source>
        <strain evidence="13">MPI-SDFR-AT-0120</strain>
    </source>
</reference>
<dbReference type="PROSITE" id="PS50929">
    <property type="entry name" value="ABC_TM1F"/>
    <property type="match status" value="2"/>
</dbReference>
<dbReference type="InterPro" id="IPR036640">
    <property type="entry name" value="ABC1_TM_sf"/>
</dbReference>
<keyword evidence="3" id="KW-0813">Transport</keyword>
<name>A0A8K0QSU9_9PLEO</name>
<feature type="transmembrane region" description="Helical" evidence="10">
    <location>
        <begin position="878"/>
        <end position="899"/>
    </location>
</feature>
<evidence type="ECO:0000259" key="12">
    <source>
        <dbReference type="PROSITE" id="PS50929"/>
    </source>
</evidence>
<gene>
    <name evidence="13" type="ORF">FB567DRAFT_598451</name>
</gene>
<dbReference type="GO" id="GO:0005524">
    <property type="term" value="F:ATP binding"/>
    <property type="evidence" value="ECO:0007669"/>
    <property type="project" value="UniProtKB-KW"/>
</dbReference>
<feature type="region of interest" description="Disordered" evidence="9">
    <location>
        <begin position="675"/>
        <end position="701"/>
    </location>
</feature>
<dbReference type="GO" id="GO:0005743">
    <property type="term" value="C:mitochondrial inner membrane"/>
    <property type="evidence" value="ECO:0007669"/>
    <property type="project" value="TreeGrafter"/>
</dbReference>
<accession>A0A8K0QSU9</accession>
<keyword evidence="8 10" id="KW-0472">Membrane</keyword>
<evidence type="ECO:0000256" key="7">
    <source>
        <dbReference type="ARBA" id="ARBA00022989"/>
    </source>
</evidence>
<dbReference type="GO" id="GO:0015421">
    <property type="term" value="F:ABC-type oligopeptide transporter activity"/>
    <property type="evidence" value="ECO:0007669"/>
    <property type="project" value="TreeGrafter"/>
</dbReference>
<evidence type="ECO:0000256" key="2">
    <source>
        <dbReference type="ARBA" id="ARBA00007577"/>
    </source>
</evidence>
<evidence type="ECO:0000256" key="8">
    <source>
        <dbReference type="ARBA" id="ARBA00023136"/>
    </source>
</evidence>